<keyword evidence="2" id="KW-1185">Reference proteome</keyword>
<dbReference type="InterPro" id="IPR023198">
    <property type="entry name" value="PGP-like_dom2"/>
</dbReference>
<dbReference type="InterPro" id="IPR006439">
    <property type="entry name" value="HAD-SF_hydro_IA"/>
</dbReference>
<dbReference type="InterPro" id="IPR036412">
    <property type="entry name" value="HAD-like_sf"/>
</dbReference>
<dbReference type="Proteomes" id="UP000463975">
    <property type="component" value="Chromosome"/>
</dbReference>
<organism evidence="1 2">
    <name type="scientific">Aristophania vespae</name>
    <dbReference type="NCBI Taxonomy" id="2697033"/>
    <lineage>
        <taxon>Bacteria</taxon>
        <taxon>Pseudomonadati</taxon>
        <taxon>Pseudomonadota</taxon>
        <taxon>Alphaproteobacteria</taxon>
        <taxon>Acetobacterales</taxon>
        <taxon>Acetobacteraceae</taxon>
        <taxon>Aristophania</taxon>
    </lineage>
</organism>
<dbReference type="PANTHER" id="PTHR18901:SF38">
    <property type="entry name" value="PSEUDOURIDINE-5'-PHOSPHATASE"/>
    <property type="match status" value="1"/>
</dbReference>
<name>A0A6P1NN12_9PROT</name>
<reference evidence="1 2" key="1">
    <citation type="submission" date="2020-01" db="EMBL/GenBank/DDBJ databases">
        <title>Genome sequencing of strain KACC 21507.</title>
        <authorList>
            <person name="Heo J."/>
            <person name="Kim S.-J."/>
            <person name="Kim J.-S."/>
            <person name="Hong S.-B."/>
            <person name="Kwon S.-W."/>
        </authorList>
    </citation>
    <scope>NUCLEOTIDE SEQUENCE [LARGE SCALE GENOMIC DNA]</scope>
    <source>
        <strain evidence="1 2">KACC 21507</strain>
    </source>
</reference>
<proteinExistence type="predicted"/>
<dbReference type="PANTHER" id="PTHR18901">
    <property type="entry name" value="2-DEOXYGLUCOSE-6-PHOSPHATE PHOSPHATASE 2"/>
    <property type="match status" value="1"/>
</dbReference>
<dbReference type="GO" id="GO:0016787">
    <property type="term" value="F:hydrolase activity"/>
    <property type="evidence" value="ECO:0007669"/>
    <property type="project" value="UniProtKB-KW"/>
</dbReference>
<evidence type="ECO:0000313" key="1">
    <source>
        <dbReference type="EMBL" id="QHI96241.1"/>
    </source>
</evidence>
<dbReference type="Gene3D" id="1.10.150.240">
    <property type="entry name" value="Putative phosphatase, domain 2"/>
    <property type="match status" value="1"/>
</dbReference>
<sequence length="232" mass="25744">MTNELRNGLKFVIFDCDGVLIDSERPSCRATAEFARSKGVHVSDEDAIETFAGMTQSQVVKFLEDKIGSSLPEDTETKLRQNIIRLMQSNAEPIEGAMKLLEDLRKHNIPFAVGSNSSIREMDVKFGHTGMDKLIPKDRIYSANDMGCPKPAPDVYLYAAKQHGVSPEETLVVEDSDVGAESVRRAGMSCLLLRDKDHKLPSFWPTPHFVHITNLSEMMPLLLPKLATSLGT</sequence>
<dbReference type="InterPro" id="IPR041492">
    <property type="entry name" value="HAD_2"/>
</dbReference>
<evidence type="ECO:0000313" key="2">
    <source>
        <dbReference type="Proteomes" id="UP000463975"/>
    </source>
</evidence>
<dbReference type="InterPro" id="IPR023214">
    <property type="entry name" value="HAD_sf"/>
</dbReference>
<dbReference type="EMBL" id="CP047652">
    <property type="protein sequence ID" value="QHI96241.1"/>
    <property type="molecule type" value="Genomic_DNA"/>
</dbReference>
<dbReference type="PRINTS" id="PR00413">
    <property type="entry name" value="HADHALOGNASE"/>
</dbReference>
<keyword evidence="1" id="KW-0378">Hydrolase</keyword>
<protein>
    <submittedName>
        <fullName evidence="1">HAD-IA family hydrolase</fullName>
    </submittedName>
</protein>
<dbReference type="SFLD" id="SFLDG01129">
    <property type="entry name" value="C1.5:_HAD__Beta-PGM__Phosphata"/>
    <property type="match status" value="1"/>
</dbReference>
<dbReference type="RefSeq" id="WP_160619313.1">
    <property type="nucleotide sequence ID" value="NZ_CP047652.1"/>
</dbReference>
<dbReference type="NCBIfam" id="TIGR01509">
    <property type="entry name" value="HAD-SF-IA-v3"/>
    <property type="match status" value="1"/>
</dbReference>
<dbReference type="Pfam" id="PF13419">
    <property type="entry name" value="HAD_2"/>
    <property type="match status" value="1"/>
</dbReference>
<dbReference type="SFLD" id="SFLDS00003">
    <property type="entry name" value="Haloacid_Dehalogenase"/>
    <property type="match status" value="1"/>
</dbReference>
<dbReference type="SUPFAM" id="SSF56784">
    <property type="entry name" value="HAD-like"/>
    <property type="match status" value="1"/>
</dbReference>
<dbReference type="SFLD" id="SFLDG01135">
    <property type="entry name" value="C1.5.6:_HAD__Beta-PGM__Phospha"/>
    <property type="match status" value="1"/>
</dbReference>
<accession>A0A6P1NN12</accession>
<gene>
    <name evidence="1" type="ORF">GT348_08400</name>
</gene>
<dbReference type="AlphaFoldDB" id="A0A6P1NN12"/>
<dbReference type="Gene3D" id="3.40.50.1000">
    <property type="entry name" value="HAD superfamily/HAD-like"/>
    <property type="match status" value="1"/>
</dbReference>
<dbReference type="KEGG" id="bomb:GT348_08400"/>